<comment type="caution">
    <text evidence="1">The sequence shown here is derived from an EMBL/GenBank/DDBJ whole genome shotgun (WGS) entry which is preliminary data.</text>
</comment>
<organism evidence="1 2">
    <name type="scientific">Hyalomma asiaticum</name>
    <name type="common">Tick</name>
    <dbReference type="NCBI Taxonomy" id="266040"/>
    <lineage>
        <taxon>Eukaryota</taxon>
        <taxon>Metazoa</taxon>
        <taxon>Ecdysozoa</taxon>
        <taxon>Arthropoda</taxon>
        <taxon>Chelicerata</taxon>
        <taxon>Arachnida</taxon>
        <taxon>Acari</taxon>
        <taxon>Parasitiformes</taxon>
        <taxon>Ixodida</taxon>
        <taxon>Ixodoidea</taxon>
        <taxon>Ixodidae</taxon>
        <taxon>Hyalomminae</taxon>
        <taxon>Hyalomma</taxon>
    </lineage>
</organism>
<keyword evidence="2" id="KW-1185">Reference proteome</keyword>
<gene>
    <name evidence="1" type="ORF">HPB50_026920</name>
</gene>
<name>A0ACB7T0E4_HYAAI</name>
<dbReference type="Proteomes" id="UP000821845">
    <property type="component" value="Chromosome 2"/>
</dbReference>
<dbReference type="EMBL" id="CM023482">
    <property type="protein sequence ID" value="KAH6940335.1"/>
    <property type="molecule type" value="Genomic_DNA"/>
</dbReference>
<proteinExistence type="predicted"/>
<protein>
    <submittedName>
        <fullName evidence="1">Uncharacterized protein</fullName>
    </submittedName>
</protein>
<evidence type="ECO:0000313" key="2">
    <source>
        <dbReference type="Proteomes" id="UP000821845"/>
    </source>
</evidence>
<reference evidence="1" key="1">
    <citation type="submission" date="2020-05" db="EMBL/GenBank/DDBJ databases">
        <title>Large-scale comparative analyses of tick genomes elucidate their genetic diversity and vector capacities.</title>
        <authorList>
            <person name="Jia N."/>
            <person name="Wang J."/>
            <person name="Shi W."/>
            <person name="Du L."/>
            <person name="Sun Y."/>
            <person name="Zhan W."/>
            <person name="Jiang J."/>
            <person name="Wang Q."/>
            <person name="Zhang B."/>
            <person name="Ji P."/>
            <person name="Sakyi L.B."/>
            <person name="Cui X."/>
            <person name="Yuan T."/>
            <person name="Jiang B."/>
            <person name="Yang W."/>
            <person name="Lam T.T.-Y."/>
            <person name="Chang Q."/>
            <person name="Ding S."/>
            <person name="Wang X."/>
            <person name="Zhu J."/>
            <person name="Ruan X."/>
            <person name="Zhao L."/>
            <person name="Wei J."/>
            <person name="Que T."/>
            <person name="Du C."/>
            <person name="Cheng J."/>
            <person name="Dai P."/>
            <person name="Han X."/>
            <person name="Huang E."/>
            <person name="Gao Y."/>
            <person name="Liu J."/>
            <person name="Shao H."/>
            <person name="Ye R."/>
            <person name="Li L."/>
            <person name="Wei W."/>
            <person name="Wang X."/>
            <person name="Wang C."/>
            <person name="Yang T."/>
            <person name="Huo Q."/>
            <person name="Li W."/>
            <person name="Guo W."/>
            <person name="Chen H."/>
            <person name="Zhou L."/>
            <person name="Ni X."/>
            <person name="Tian J."/>
            <person name="Zhou Y."/>
            <person name="Sheng Y."/>
            <person name="Liu T."/>
            <person name="Pan Y."/>
            <person name="Xia L."/>
            <person name="Li J."/>
            <person name="Zhao F."/>
            <person name="Cao W."/>
        </authorList>
    </citation>
    <scope>NUCLEOTIDE SEQUENCE</scope>
    <source>
        <strain evidence="1">Hyas-2018</strain>
    </source>
</reference>
<accession>A0ACB7T0E4</accession>
<evidence type="ECO:0000313" key="1">
    <source>
        <dbReference type="EMBL" id="KAH6940335.1"/>
    </source>
</evidence>
<sequence>MGRGVFICLSNPTMEVLRHNYSATLTRVPFFAQVDPDFTNAIAERLNAEFYQPHDVIVRRGVMGQKVYFIRTGVAHVISEKEELLETFTAGDYFGQSCLLGAKVRQNNVVAVNHCNILTLLATDFHDVMGHFPSVRGIFQTLLFEMNTQEHAERRRRMLMRRPSSVLILPELRRMGAITPSSTDTAEDASPALSVVDANAELASPKSLMSRAGTTAIPTGGRAPHVFIKSPELEEAAEEPSGADSGRENQEPDDGGGRRDDSDVGGSGSRCKQS</sequence>